<dbReference type="NCBIfam" id="TIGR01409">
    <property type="entry name" value="TAT_signal_seq"/>
    <property type="match status" value="1"/>
</dbReference>
<dbReference type="PANTHER" id="PTHR43818">
    <property type="entry name" value="BCDNA.GH03377"/>
    <property type="match status" value="1"/>
</dbReference>
<evidence type="ECO:0000259" key="6">
    <source>
        <dbReference type="Pfam" id="PF01408"/>
    </source>
</evidence>
<comment type="caution">
    <text evidence="8">The sequence shown here is derived from an EMBL/GenBank/DDBJ whole genome shotgun (WGS) entry which is preliminary data.</text>
</comment>
<accession>A0A3N4PZK5</accession>
<dbReference type="PROSITE" id="PS51318">
    <property type="entry name" value="TAT"/>
    <property type="match status" value="1"/>
</dbReference>
<dbReference type="InterPro" id="IPR006311">
    <property type="entry name" value="TAT_signal"/>
</dbReference>
<dbReference type="InterPro" id="IPR000683">
    <property type="entry name" value="Gfo/Idh/MocA-like_OxRdtase_N"/>
</dbReference>
<evidence type="ECO:0000256" key="2">
    <source>
        <dbReference type="ARBA" id="ARBA00009329"/>
    </source>
</evidence>
<evidence type="ECO:0000256" key="5">
    <source>
        <dbReference type="ARBA" id="ARBA00023295"/>
    </source>
</evidence>
<gene>
    <name evidence="8" type="ORF">EGT74_12290</name>
</gene>
<keyword evidence="4" id="KW-0520">NAD</keyword>
<dbReference type="Gene3D" id="3.40.50.720">
    <property type="entry name" value="NAD(P)-binding Rossmann-like Domain"/>
    <property type="match status" value="1"/>
</dbReference>
<comment type="cofactor">
    <cofactor evidence="1">
        <name>NAD(+)</name>
        <dbReference type="ChEBI" id="CHEBI:57540"/>
    </cofactor>
</comment>
<dbReference type="GO" id="GO:0016798">
    <property type="term" value="F:hydrolase activity, acting on glycosyl bonds"/>
    <property type="evidence" value="ECO:0007669"/>
    <property type="project" value="UniProtKB-KW"/>
</dbReference>
<evidence type="ECO:0000313" key="9">
    <source>
        <dbReference type="Proteomes" id="UP000278351"/>
    </source>
</evidence>
<dbReference type="InterPro" id="IPR049303">
    <property type="entry name" value="Glyco_hydro_109_C"/>
</dbReference>
<evidence type="ECO:0000313" key="8">
    <source>
        <dbReference type="EMBL" id="RPE14243.1"/>
    </source>
</evidence>
<keyword evidence="9" id="KW-1185">Reference proteome</keyword>
<dbReference type="OrthoDB" id="9771072at2"/>
<evidence type="ECO:0000256" key="3">
    <source>
        <dbReference type="ARBA" id="ARBA00022801"/>
    </source>
</evidence>
<organism evidence="8 9">
    <name type="scientific">Chitinophaga lutea</name>
    <dbReference type="NCBI Taxonomy" id="2488634"/>
    <lineage>
        <taxon>Bacteria</taxon>
        <taxon>Pseudomonadati</taxon>
        <taxon>Bacteroidota</taxon>
        <taxon>Chitinophagia</taxon>
        <taxon>Chitinophagales</taxon>
        <taxon>Chitinophagaceae</taxon>
        <taxon>Chitinophaga</taxon>
    </lineage>
</organism>
<dbReference type="RefSeq" id="WP_123846755.1">
    <property type="nucleotide sequence ID" value="NZ_RPDH01000001.1"/>
</dbReference>
<dbReference type="PANTHER" id="PTHR43818:SF1">
    <property type="entry name" value="GLYCOSYL HYDROLASE FAMILY 109 PROTEIN"/>
    <property type="match status" value="1"/>
</dbReference>
<dbReference type="InterPro" id="IPR019546">
    <property type="entry name" value="TAT_signal_bac_arc"/>
</dbReference>
<dbReference type="SUPFAM" id="SSF51735">
    <property type="entry name" value="NAD(P)-binding Rossmann-fold domains"/>
    <property type="match status" value="1"/>
</dbReference>
<reference evidence="8 9" key="1">
    <citation type="submission" date="2018-11" db="EMBL/GenBank/DDBJ databases">
        <title>Chitinophaga lutea sp.nov., isolate from arsenic contaminated soil.</title>
        <authorList>
            <person name="Zong Y."/>
        </authorList>
    </citation>
    <scope>NUCLEOTIDE SEQUENCE [LARGE SCALE GENOMIC DNA]</scope>
    <source>
        <strain evidence="8 9">ZY74</strain>
    </source>
</reference>
<feature type="domain" description="Glycosyl hydrolase 109 C-terminal" evidence="7">
    <location>
        <begin position="198"/>
        <end position="352"/>
    </location>
</feature>
<evidence type="ECO:0000256" key="4">
    <source>
        <dbReference type="ARBA" id="ARBA00023027"/>
    </source>
</evidence>
<name>A0A3N4PZK5_9BACT</name>
<evidence type="ECO:0000259" key="7">
    <source>
        <dbReference type="Pfam" id="PF21252"/>
    </source>
</evidence>
<keyword evidence="5" id="KW-0326">Glycosidase</keyword>
<dbReference type="EMBL" id="RPDH01000001">
    <property type="protein sequence ID" value="RPE14243.1"/>
    <property type="molecule type" value="Genomic_DNA"/>
</dbReference>
<dbReference type="Pfam" id="PF21252">
    <property type="entry name" value="Glyco_hydro_109_C"/>
    <property type="match status" value="1"/>
</dbReference>
<dbReference type="InterPro" id="IPR036291">
    <property type="entry name" value="NAD(P)-bd_dom_sf"/>
</dbReference>
<proteinExistence type="inferred from homology"/>
<dbReference type="InterPro" id="IPR050463">
    <property type="entry name" value="Gfo/Idh/MocA_oxidrdct_glycsds"/>
</dbReference>
<dbReference type="Proteomes" id="UP000278351">
    <property type="component" value="Unassembled WGS sequence"/>
</dbReference>
<feature type="domain" description="Gfo/Idh/MocA-like oxidoreductase N-terminal" evidence="6">
    <location>
        <begin position="62"/>
        <end position="185"/>
    </location>
</feature>
<dbReference type="GO" id="GO:0000166">
    <property type="term" value="F:nucleotide binding"/>
    <property type="evidence" value="ECO:0007669"/>
    <property type="project" value="InterPro"/>
</dbReference>
<dbReference type="Gene3D" id="3.30.360.10">
    <property type="entry name" value="Dihydrodipicolinate Reductase, domain 2"/>
    <property type="match status" value="1"/>
</dbReference>
<sequence>MKNNRRDFLKLTGLAAGAALMPGYGAYGQSASQLPQVLHATRMKHTQRFNMCGYAAPKIPTVRIGFVGVGNRGSAAVERVSYIEGVQIKAVCDVRPEKAAAAKARIKTPGHDARLYTAGPNDWKKICERDDIDLLYIATHWALHTPIALYAMEHGKHVAVEIPAATTVEDCWKLVATSEKTKRHCVMLENCCYDFFELLTLNMARQGFFGEIVHAEGAYIHDILESMFDRGKRYDLWRLRENARRNGNLYPTHGLGPVCQVMNINRGDAMDYLTSMSGDDFMMGPMAARLTAEDEFYQPFAGKRFRGNMNTTAIRTKKGRTIMLQHDVTSPRPYSRIHLVSGTKATAQKYPLPGRIATSHEGWLPEDEMKKLEEKYTPAITRKIGELAKAIGGHGGMDFMMDWRLIDCLRNGLPVDMDVYDAALWSAIGPLSEWSVANRSNSISVPDFTAGAWQKNLPVDISLQQGGTTGVNVSPSNK</sequence>
<dbReference type="Pfam" id="PF01408">
    <property type="entry name" value="GFO_IDH_MocA"/>
    <property type="match status" value="1"/>
</dbReference>
<comment type="similarity">
    <text evidence="2">Belongs to the Gfo/Idh/MocA family. Glycosyl hydrolase 109 subfamily.</text>
</comment>
<keyword evidence="3" id="KW-0378">Hydrolase</keyword>
<dbReference type="AlphaFoldDB" id="A0A3N4PZK5"/>
<evidence type="ECO:0000256" key="1">
    <source>
        <dbReference type="ARBA" id="ARBA00001911"/>
    </source>
</evidence>
<protein>
    <submittedName>
        <fullName evidence="8">Twin-arginine translocation signal domain-containing protein</fullName>
    </submittedName>
</protein>